<dbReference type="EMBL" id="ASSZ01000002">
    <property type="protein sequence ID" value="EOS58934.1"/>
    <property type="molecule type" value="Genomic_DNA"/>
</dbReference>
<organism evidence="2 3">
    <name type="scientific">Paenibacillus barengoltzii G22</name>
    <dbReference type="NCBI Taxonomy" id="1235795"/>
    <lineage>
        <taxon>Bacteria</taxon>
        <taxon>Bacillati</taxon>
        <taxon>Bacillota</taxon>
        <taxon>Bacilli</taxon>
        <taxon>Bacillales</taxon>
        <taxon>Paenibacillaceae</taxon>
        <taxon>Paenibacillus</taxon>
    </lineage>
</organism>
<accession>R9LJH3</accession>
<proteinExistence type="predicted"/>
<name>R9LJH3_9BACL</name>
<dbReference type="InterPro" id="IPR027417">
    <property type="entry name" value="P-loop_NTPase"/>
</dbReference>
<dbReference type="RefSeq" id="WP_016310746.1">
    <property type="nucleotide sequence ID" value="NZ_KE159652.1"/>
</dbReference>
<dbReference type="PANTHER" id="PTHR43581:SF3">
    <property type="entry name" value="AAA+ ATPASE DOMAIN-CONTAINING PROTEIN"/>
    <property type="match status" value="1"/>
</dbReference>
<comment type="caution">
    <text evidence="2">The sequence shown here is derived from an EMBL/GenBank/DDBJ whole genome shotgun (WGS) entry which is preliminary data.</text>
</comment>
<dbReference type="STRING" id="1235795.C812_00103"/>
<evidence type="ECO:0000313" key="3">
    <source>
        <dbReference type="Proteomes" id="UP000019598"/>
    </source>
</evidence>
<dbReference type="HOGENOM" id="CLU_022180_0_0_9"/>
<protein>
    <recommendedName>
        <fullName evidence="1">Endonuclease GajA/Old nuclease/RecF-like AAA domain-containing protein</fullName>
    </recommendedName>
</protein>
<evidence type="ECO:0000313" key="2">
    <source>
        <dbReference type="EMBL" id="EOS58934.1"/>
    </source>
</evidence>
<dbReference type="AlphaFoldDB" id="R9LJH3"/>
<dbReference type="GeneID" id="43343203"/>
<dbReference type="Gene3D" id="3.40.50.300">
    <property type="entry name" value="P-loop containing nucleotide triphosphate hydrolases"/>
    <property type="match status" value="2"/>
</dbReference>
<evidence type="ECO:0000259" key="1">
    <source>
        <dbReference type="Pfam" id="PF13175"/>
    </source>
</evidence>
<dbReference type="Pfam" id="PF13175">
    <property type="entry name" value="AAA_15"/>
    <property type="match status" value="1"/>
</dbReference>
<dbReference type="CDD" id="cd00267">
    <property type="entry name" value="ABC_ATPase"/>
    <property type="match status" value="1"/>
</dbReference>
<gene>
    <name evidence="2" type="ORF">C812_00103</name>
</gene>
<dbReference type="PANTHER" id="PTHR43581">
    <property type="entry name" value="ATP/GTP PHOSPHATASE"/>
    <property type="match status" value="1"/>
</dbReference>
<feature type="domain" description="Endonuclease GajA/Old nuclease/RecF-like AAA" evidence="1">
    <location>
        <begin position="7"/>
        <end position="448"/>
    </location>
</feature>
<dbReference type="InterPro" id="IPR051396">
    <property type="entry name" value="Bact_Antivir_Def_Nuclease"/>
</dbReference>
<dbReference type="Proteomes" id="UP000019598">
    <property type="component" value="Unassembled WGS sequence"/>
</dbReference>
<reference evidence="2 3" key="1">
    <citation type="submission" date="2013-04" db="EMBL/GenBank/DDBJ databases">
        <title>The Genome Sequence of Paenibacillus barengoltzii G22.</title>
        <authorList>
            <consortium name="The Broad Institute Genomics Platform"/>
            <consortium name="The Broad Institute Genome Sequencing Center for Infectious Disease"/>
            <person name="Earl A."/>
            <person name="Xavier R."/>
            <person name="Elson C."/>
            <person name="Duck W."/>
            <person name="Walker B."/>
            <person name="Young S."/>
            <person name="Zeng Q."/>
            <person name="Gargeya S."/>
            <person name="Fitzgerald M."/>
            <person name="Haas B."/>
            <person name="Abouelleil A."/>
            <person name="Allen A.W."/>
            <person name="Alvarado L."/>
            <person name="Arachchi H.M."/>
            <person name="Berlin A.M."/>
            <person name="Chapman S.B."/>
            <person name="Gainer-Dewar J."/>
            <person name="Goldberg J."/>
            <person name="Griggs A."/>
            <person name="Gujja S."/>
            <person name="Hansen M."/>
            <person name="Howarth C."/>
            <person name="Imamovic A."/>
            <person name="Ireland A."/>
            <person name="Larimer J."/>
            <person name="McCowan C."/>
            <person name="Murphy C."/>
            <person name="Pearson M."/>
            <person name="Poon T.W."/>
            <person name="Priest M."/>
            <person name="Roberts A."/>
            <person name="Saif S."/>
            <person name="Shea T."/>
            <person name="Sisk P."/>
            <person name="Sykes S."/>
            <person name="Wortman J."/>
            <person name="Nusbaum C."/>
            <person name="Birren B."/>
        </authorList>
    </citation>
    <scope>NUCLEOTIDE SEQUENCE [LARGE SCALE GENOMIC DNA]</scope>
    <source>
        <strain evidence="2 3">G22</strain>
    </source>
</reference>
<dbReference type="PATRIC" id="fig|1235795.3.peg.91"/>
<dbReference type="SUPFAM" id="SSF52540">
    <property type="entry name" value="P-loop containing nucleoside triphosphate hydrolases"/>
    <property type="match status" value="1"/>
</dbReference>
<sequence>MRTEMLKFRVTNFRSVRDSGWIETGRITSLVGTNESGKTNLLIPLWKLKPANGEPIVPLIDYPRKEFIDYDEGKADEVFVSAEFILSDTDADHLMEKTGFSKDAVKKVIVSRKFNGKYKIEFPNIGDPTVYPSRDVIDKLDDLRRRASEIAYNYKTYSSFKDDFISLLSETIDKIRNIEYLNSEHIIEIQQDFKQFNPEHIPKTAADLSSLLNTVLDYIDSLLTQVERKPPADDKTVVDLVISMIPNFVYYADYGNLDSEIYLPHVINNLERPDLGEKERAKVRTLKVLFDFVKLDPKEILQLGQENININSPDPQRIKLESENKKKREILLQSASTKLTRDFKQWWKQGDYKFRFDADGNHFRIWVSDEKRPEEIELEGRSRGLQWFFSFFLVFLVESSDGHYESILLLDEPGLSLHPLAQYDLINFFNTLSESNQLLYTTHSPFLVNSNHLEQVRAVFVDEEGFTSVSTDLRANTSIASKSIYPVNAALGLTVSDTLLIGSKPILVEGPSDQIYLNLIKMYLLSYQLITLNKELVFIPAGGVKGISTLVSLVQGRDEILPVIILDSDKQGQEKEKNLKKEKYVGLEELIVTMKDICGMDLAEVEDLMPGEVMAKVFSRMYRTSDEYFDDVYKVNQPIIPQIEGFARRNGVSLPQGWKVDFARQIANYFDKNEIKLADETVQRWKKLFDRIILTQI</sequence>
<dbReference type="InterPro" id="IPR041685">
    <property type="entry name" value="AAA_GajA/Old/RecF-like"/>
</dbReference>